<dbReference type="EMBL" id="RJVU01071319">
    <property type="protein sequence ID" value="ROI48902.1"/>
    <property type="molecule type" value="Genomic_DNA"/>
</dbReference>
<comment type="caution">
    <text evidence="1">The sequence shown here is derived from an EMBL/GenBank/DDBJ whole genome shotgun (WGS) entry which is preliminary data.</text>
</comment>
<dbReference type="Proteomes" id="UP000281406">
    <property type="component" value="Unassembled WGS sequence"/>
</dbReference>
<proteinExistence type="predicted"/>
<evidence type="ECO:0000313" key="1">
    <source>
        <dbReference type="EMBL" id="ROI48902.1"/>
    </source>
</evidence>
<dbReference type="AlphaFoldDB" id="A0A3N0XKB6"/>
<evidence type="ECO:0000313" key="2">
    <source>
        <dbReference type="Proteomes" id="UP000281406"/>
    </source>
</evidence>
<name>A0A3N0XKB6_ANAGA</name>
<protein>
    <submittedName>
        <fullName evidence="1">Uncharacterized protein</fullName>
    </submittedName>
</protein>
<reference evidence="1 2" key="1">
    <citation type="submission" date="2018-10" db="EMBL/GenBank/DDBJ databases">
        <title>Genome assembly for a Yunnan-Guizhou Plateau 3E fish, Anabarilius grahami (Regan), and its evolutionary and genetic applications.</title>
        <authorList>
            <person name="Jiang W."/>
        </authorList>
    </citation>
    <scope>NUCLEOTIDE SEQUENCE [LARGE SCALE GENOMIC DNA]</scope>
    <source>
        <strain evidence="1">AG-KIZ</strain>
        <tissue evidence="1">Muscle</tissue>
    </source>
</reference>
<keyword evidence="2" id="KW-1185">Reference proteome</keyword>
<gene>
    <name evidence="1" type="ORF">DPX16_3923</name>
</gene>
<organism evidence="1 2">
    <name type="scientific">Anabarilius grahami</name>
    <name type="common">Kanglang fish</name>
    <name type="synonym">Barilius grahami</name>
    <dbReference type="NCBI Taxonomy" id="495550"/>
    <lineage>
        <taxon>Eukaryota</taxon>
        <taxon>Metazoa</taxon>
        <taxon>Chordata</taxon>
        <taxon>Craniata</taxon>
        <taxon>Vertebrata</taxon>
        <taxon>Euteleostomi</taxon>
        <taxon>Actinopterygii</taxon>
        <taxon>Neopterygii</taxon>
        <taxon>Teleostei</taxon>
        <taxon>Ostariophysi</taxon>
        <taxon>Cypriniformes</taxon>
        <taxon>Xenocyprididae</taxon>
        <taxon>Xenocypridinae</taxon>
        <taxon>Xenocypridinae incertae sedis</taxon>
        <taxon>Anabarilius</taxon>
    </lineage>
</organism>
<sequence>MPVAGRVEPKLTPGKLDDGTILPLNQPVEVNPEGVWICTASNLLPLFPLFPIHSFPHSFAALPASRPPSVPPSDLCRSTCRCLVGRKRL</sequence>
<accession>A0A3N0XKB6</accession>